<proteinExistence type="predicted"/>
<dbReference type="EMBL" id="HBNR01033257">
    <property type="protein sequence ID" value="CAE4588208.1"/>
    <property type="molecule type" value="Transcribed_RNA"/>
</dbReference>
<dbReference type="AlphaFoldDB" id="A0A7S4QMM0"/>
<gene>
    <name evidence="1" type="ORF">AMON00008_LOCUS22828</name>
</gene>
<reference evidence="1" key="1">
    <citation type="submission" date="2021-01" db="EMBL/GenBank/DDBJ databases">
        <authorList>
            <person name="Corre E."/>
            <person name="Pelletier E."/>
            <person name="Niang G."/>
            <person name="Scheremetjew M."/>
            <person name="Finn R."/>
            <person name="Kale V."/>
            <person name="Holt S."/>
            <person name="Cochrane G."/>
            <person name="Meng A."/>
            <person name="Brown T."/>
            <person name="Cohen L."/>
        </authorList>
    </citation>
    <scope>NUCLEOTIDE SEQUENCE</scope>
    <source>
        <strain evidence="1">CCMP3105</strain>
    </source>
</reference>
<protein>
    <submittedName>
        <fullName evidence="1">Uncharacterized protein</fullName>
    </submittedName>
</protein>
<accession>A0A7S4QMM0</accession>
<sequence length="202" mass="20483">MAFAMQPVNGAGGLTLNASAGPLRAGQAIGVTLPVTITVSPKLQEGAELKVWGTASGPYGLPSACGLKTSPSTPTEDVYAALEAFAAAECRKAAEGLTGQAQAQVMGMRGGMLGISVQWTPAIQALSFEGDDIPRSAAEAVGQFLKDGEDFQARGTLSQSTAAAGQSALAGLMGANGRNVQEQLDALQQGRRPKSSSCCSLL</sequence>
<name>A0A7S4QMM0_9DINO</name>
<organism evidence="1">
    <name type="scientific">Alexandrium monilatum</name>
    <dbReference type="NCBI Taxonomy" id="311494"/>
    <lineage>
        <taxon>Eukaryota</taxon>
        <taxon>Sar</taxon>
        <taxon>Alveolata</taxon>
        <taxon>Dinophyceae</taxon>
        <taxon>Gonyaulacales</taxon>
        <taxon>Pyrocystaceae</taxon>
        <taxon>Alexandrium</taxon>
    </lineage>
</organism>
<evidence type="ECO:0000313" key="1">
    <source>
        <dbReference type="EMBL" id="CAE4588208.1"/>
    </source>
</evidence>